<dbReference type="CDD" id="cd00866">
    <property type="entry name" value="PEBP_euk"/>
    <property type="match status" value="1"/>
</dbReference>
<dbReference type="InterPro" id="IPR000868">
    <property type="entry name" value="Isochorismatase-like_dom"/>
</dbReference>
<reference evidence="4" key="1">
    <citation type="journal article" date="2020" name="Stud. Mycol.">
        <title>101 Dothideomycetes genomes: a test case for predicting lifestyles and emergence of pathogens.</title>
        <authorList>
            <person name="Haridas S."/>
            <person name="Albert R."/>
            <person name="Binder M."/>
            <person name="Bloem J."/>
            <person name="Labutti K."/>
            <person name="Salamov A."/>
            <person name="Andreopoulos B."/>
            <person name="Baker S."/>
            <person name="Barry K."/>
            <person name="Bills G."/>
            <person name="Bluhm B."/>
            <person name="Cannon C."/>
            <person name="Castanera R."/>
            <person name="Culley D."/>
            <person name="Daum C."/>
            <person name="Ezra D."/>
            <person name="Gonzalez J."/>
            <person name="Henrissat B."/>
            <person name="Kuo A."/>
            <person name="Liang C."/>
            <person name="Lipzen A."/>
            <person name="Lutzoni F."/>
            <person name="Magnuson J."/>
            <person name="Mondo S."/>
            <person name="Nolan M."/>
            <person name="Ohm R."/>
            <person name="Pangilinan J."/>
            <person name="Park H.-J."/>
            <person name="Ramirez L."/>
            <person name="Alfaro M."/>
            <person name="Sun H."/>
            <person name="Tritt A."/>
            <person name="Yoshinaga Y."/>
            <person name="Zwiers L.-H."/>
            <person name="Turgeon B."/>
            <person name="Goodwin S."/>
            <person name="Spatafora J."/>
            <person name="Crous P."/>
            <person name="Grigoriev I."/>
        </authorList>
    </citation>
    <scope>NUCLEOTIDE SEQUENCE</scope>
    <source>
        <strain evidence="4">CBS 121167</strain>
    </source>
</reference>
<dbReference type="Gene3D" id="3.40.50.850">
    <property type="entry name" value="Isochorismatase-like"/>
    <property type="match status" value="1"/>
</dbReference>
<dbReference type="GO" id="GO:0030162">
    <property type="term" value="P:regulation of proteolysis"/>
    <property type="evidence" value="ECO:0007669"/>
    <property type="project" value="TreeGrafter"/>
</dbReference>
<dbReference type="GO" id="GO:0030414">
    <property type="term" value="F:peptidase inhibitor activity"/>
    <property type="evidence" value="ECO:0007669"/>
    <property type="project" value="TreeGrafter"/>
</dbReference>
<dbReference type="InterPro" id="IPR035810">
    <property type="entry name" value="PEBP_euk"/>
</dbReference>
<evidence type="ECO:0000259" key="3">
    <source>
        <dbReference type="Pfam" id="PF00857"/>
    </source>
</evidence>
<evidence type="ECO:0000313" key="5">
    <source>
        <dbReference type="Proteomes" id="UP000799438"/>
    </source>
</evidence>
<dbReference type="GO" id="GO:0046578">
    <property type="term" value="P:regulation of Ras protein signal transduction"/>
    <property type="evidence" value="ECO:0007669"/>
    <property type="project" value="TreeGrafter"/>
</dbReference>
<dbReference type="Pfam" id="PF01161">
    <property type="entry name" value="PBP"/>
    <property type="match status" value="1"/>
</dbReference>
<dbReference type="EMBL" id="ML995475">
    <property type="protein sequence ID" value="KAF2146718.1"/>
    <property type="molecule type" value="Genomic_DNA"/>
</dbReference>
<dbReference type="Proteomes" id="UP000799438">
    <property type="component" value="Unassembled WGS sequence"/>
</dbReference>
<comment type="similarity">
    <text evidence="1">Belongs to the isochorismatase family.</text>
</comment>
<keyword evidence="5" id="KW-1185">Reference proteome</keyword>
<dbReference type="CDD" id="cd00431">
    <property type="entry name" value="cysteine_hydrolases"/>
    <property type="match status" value="1"/>
</dbReference>
<proteinExistence type="inferred from homology"/>
<dbReference type="OrthoDB" id="167809at2759"/>
<name>A0A6A6BSE7_9PEZI</name>
<sequence>MAPSAIDVVEEFIVKGKPVAQPPLEACSDPVPFGGDDKWFYIPETRRFDLTRGSERRLVLDADDGIRNHRGCVIDPEKTILVVIDMQNYFIHPVFRDHAPGLAAVDPTIRVIEKCRKEGIQVAWLNWGIDEYDLRVMPPAVQRGFSRNLIQGRGHGWHVGLGAQLAEGQGRCLFKGTWNADLYEPLKAVVAKNDLFFDKNRMSGMWSPDEPLHRYLRESEKKTILFAGVNTDQCLLGTLTDSYSWGFDCILLSDCSGTMTGPEAQVISDYNIATNMGRALTISPRMSLVNISLSMLLLQLFFLCLGAHGLPTEQQILQDDSASSKSILSVRAALKKAEIIPTVIDDFLPQLTLNVTWPTHETADLGNKVKPEDLQKAPSLTLDDEPTSATANNNCKSNMTYTVALTDPDAPSRDNPEWSEICHWIITGVPLTSTSTSCLPEGSAGSAETETQIAAKGLEEIIEYKPPGPPPKTGAHRYVFLAFAPANSTSQPLDLTKPKDRQHWGTGKKGHGVRQWAEQNGLVPVAANFIYSKNKEQ</sequence>
<dbReference type="InterPro" id="IPR036610">
    <property type="entry name" value="PEBP-like_sf"/>
</dbReference>
<dbReference type="Pfam" id="PF00857">
    <property type="entry name" value="Isochorismatase"/>
    <property type="match status" value="1"/>
</dbReference>
<dbReference type="GeneID" id="54295330"/>
<accession>A0A6A6BSE7</accession>
<evidence type="ECO:0000256" key="1">
    <source>
        <dbReference type="ARBA" id="ARBA00006336"/>
    </source>
</evidence>
<organism evidence="4 5">
    <name type="scientific">Aplosporella prunicola CBS 121167</name>
    <dbReference type="NCBI Taxonomy" id="1176127"/>
    <lineage>
        <taxon>Eukaryota</taxon>
        <taxon>Fungi</taxon>
        <taxon>Dikarya</taxon>
        <taxon>Ascomycota</taxon>
        <taxon>Pezizomycotina</taxon>
        <taxon>Dothideomycetes</taxon>
        <taxon>Dothideomycetes incertae sedis</taxon>
        <taxon>Botryosphaeriales</taxon>
        <taxon>Aplosporellaceae</taxon>
        <taxon>Aplosporella</taxon>
    </lineage>
</organism>
<dbReference type="RefSeq" id="XP_033402427.1">
    <property type="nucleotide sequence ID" value="XM_033537834.1"/>
</dbReference>
<dbReference type="AlphaFoldDB" id="A0A6A6BSE7"/>
<gene>
    <name evidence="4" type="ORF">K452DRAFT_241750</name>
</gene>
<feature type="domain" description="Isochorismatase-like" evidence="3">
    <location>
        <begin position="79"/>
        <end position="263"/>
    </location>
</feature>
<dbReference type="Gene3D" id="3.90.280.10">
    <property type="entry name" value="PEBP-like"/>
    <property type="match status" value="1"/>
</dbReference>
<evidence type="ECO:0000313" key="4">
    <source>
        <dbReference type="EMBL" id="KAF2146718.1"/>
    </source>
</evidence>
<dbReference type="SUPFAM" id="SSF49777">
    <property type="entry name" value="PEBP-like"/>
    <property type="match status" value="1"/>
</dbReference>
<dbReference type="PANTHER" id="PTHR11362">
    <property type="entry name" value="PHOSPHATIDYLETHANOLAMINE-BINDING PROTEIN"/>
    <property type="match status" value="1"/>
</dbReference>
<dbReference type="SUPFAM" id="SSF52499">
    <property type="entry name" value="Isochorismatase-like hydrolases"/>
    <property type="match status" value="1"/>
</dbReference>
<feature type="region of interest" description="Disordered" evidence="2">
    <location>
        <begin position="490"/>
        <end position="511"/>
    </location>
</feature>
<dbReference type="PANTHER" id="PTHR11362:SF148">
    <property type="entry name" value="CARBOXYPEPTIDASE Y INHIBITOR"/>
    <property type="match status" value="1"/>
</dbReference>
<dbReference type="InterPro" id="IPR008914">
    <property type="entry name" value="PEBP"/>
</dbReference>
<dbReference type="GO" id="GO:0005543">
    <property type="term" value="F:phospholipid binding"/>
    <property type="evidence" value="ECO:0007669"/>
    <property type="project" value="TreeGrafter"/>
</dbReference>
<protein>
    <recommendedName>
        <fullName evidence="3">Isochorismatase-like domain-containing protein</fullName>
    </recommendedName>
</protein>
<dbReference type="InterPro" id="IPR036380">
    <property type="entry name" value="Isochorismatase-like_sf"/>
</dbReference>
<evidence type="ECO:0000256" key="2">
    <source>
        <dbReference type="SAM" id="MobiDB-lite"/>
    </source>
</evidence>